<feature type="chain" id="PRO_5042072608" evidence="5">
    <location>
        <begin position="20"/>
        <end position="737"/>
    </location>
</feature>
<gene>
    <name evidence="6" type="ORF">CTAYLR_005325</name>
</gene>
<keyword evidence="2" id="KW-0547">Nucleotide-binding</keyword>
<evidence type="ECO:0000256" key="5">
    <source>
        <dbReference type="SAM" id="SignalP"/>
    </source>
</evidence>
<keyword evidence="1" id="KW-0436">Ligase</keyword>
<dbReference type="Pfam" id="PF03133">
    <property type="entry name" value="TTL"/>
    <property type="match status" value="1"/>
</dbReference>
<accession>A0AAD7U6W4</accession>
<feature type="region of interest" description="Disordered" evidence="4">
    <location>
        <begin position="457"/>
        <end position="476"/>
    </location>
</feature>
<evidence type="ECO:0000256" key="2">
    <source>
        <dbReference type="ARBA" id="ARBA00022741"/>
    </source>
</evidence>
<dbReference type="InterPro" id="IPR004344">
    <property type="entry name" value="TTL/TTLL_fam"/>
</dbReference>
<keyword evidence="3" id="KW-0067">ATP-binding</keyword>
<proteinExistence type="predicted"/>
<name>A0AAD7U6W4_9STRA</name>
<protein>
    <submittedName>
        <fullName evidence="6">Uncharacterized protein</fullName>
    </submittedName>
</protein>
<feature type="compositionally biased region" description="Basic and acidic residues" evidence="4">
    <location>
        <begin position="466"/>
        <end position="476"/>
    </location>
</feature>
<dbReference type="GO" id="GO:0070740">
    <property type="term" value="F:tubulin-glutamic acid ligase activity"/>
    <property type="evidence" value="ECO:0007669"/>
    <property type="project" value="TreeGrafter"/>
</dbReference>
<dbReference type="PANTHER" id="PTHR12241">
    <property type="entry name" value="TUBULIN POLYGLUTAMYLASE"/>
    <property type="match status" value="1"/>
</dbReference>
<evidence type="ECO:0000313" key="6">
    <source>
        <dbReference type="EMBL" id="KAJ8599336.1"/>
    </source>
</evidence>
<evidence type="ECO:0000313" key="7">
    <source>
        <dbReference type="Proteomes" id="UP001230188"/>
    </source>
</evidence>
<dbReference type="PANTHER" id="PTHR12241:SF147">
    <property type="entry name" value="TUBULIN POLYGLUTAMYLASE TTLL7"/>
    <property type="match status" value="1"/>
</dbReference>
<dbReference type="EMBL" id="JAQMWT010000572">
    <property type="protein sequence ID" value="KAJ8599336.1"/>
    <property type="molecule type" value="Genomic_DNA"/>
</dbReference>
<dbReference type="GO" id="GO:0000226">
    <property type="term" value="P:microtubule cytoskeleton organization"/>
    <property type="evidence" value="ECO:0007669"/>
    <property type="project" value="TreeGrafter"/>
</dbReference>
<evidence type="ECO:0000256" key="4">
    <source>
        <dbReference type="SAM" id="MobiDB-lite"/>
    </source>
</evidence>
<reference evidence="6" key="1">
    <citation type="submission" date="2023-01" db="EMBL/GenBank/DDBJ databases">
        <title>Metagenome sequencing of chrysophaentin producing Chrysophaeum taylorii.</title>
        <authorList>
            <person name="Davison J."/>
            <person name="Bewley C."/>
        </authorList>
    </citation>
    <scope>NUCLEOTIDE SEQUENCE</scope>
    <source>
        <strain evidence="6">NIES-1699</strain>
    </source>
</reference>
<dbReference type="AlphaFoldDB" id="A0AAD7U6W4"/>
<dbReference type="GO" id="GO:0005524">
    <property type="term" value="F:ATP binding"/>
    <property type="evidence" value="ECO:0007669"/>
    <property type="project" value="UniProtKB-KW"/>
</dbReference>
<feature type="region of interest" description="Disordered" evidence="4">
    <location>
        <begin position="37"/>
        <end position="60"/>
    </location>
</feature>
<evidence type="ECO:0000256" key="1">
    <source>
        <dbReference type="ARBA" id="ARBA00022598"/>
    </source>
</evidence>
<dbReference type="Proteomes" id="UP001230188">
    <property type="component" value="Unassembled WGS sequence"/>
</dbReference>
<feature type="signal peptide" evidence="5">
    <location>
        <begin position="1"/>
        <end position="19"/>
    </location>
</feature>
<keyword evidence="7" id="KW-1185">Reference proteome</keyword>
<evidence type="ECO:0000256" key="3">
    <source>
        <dbReference type="ARBA" id="ARBA00022840"/>
    </source>
</evidence>
<dbReference type="GO" id="GO:0015631">
    <property type="term" value="F:tubulin binding"/>
    <property type="evidence" value="ECO:0007669"/>
    <property type="project" value="TreeGrafter"/>
</dbReference>
<comment type="caution">
    <text evidence="6">The sequence shown here is derived from an EMBL/GenBank/DDBJ whole genome shotgun (WGS) entry which is preliminary data.</text>
</comment>
<keyword evidence="5" id="KW-0732">Signal</keyword>
<dbReference type="Gene3D" id="3.30.470.20">
    <property type="entry name" value="ATP-grasp fold, B domain"/>
    <property type="match status" value="1"/>
</dbReference>
<organism evidence="6 7">
    <name type="scientific">Chrysophaeum taylorii</name>
    <dbReference type="NCBI Taxonomy" id="2483200"/>
    <lineage>
        <taxon>Eukaryota</taxon>
        <taxon>Sar</taxon>
        <taxon>Stramenopiles</taxon>
        <taxon>Ochrophyta</taxon>
        <taxon>Pelagophyceae</taxon>
        <taxon>Pelagomonadales</taxon>
        <taxon>Pelagomonadaceae</taxon>
        <taxon>Chrysophaeum</taxon>
    </lineage>
</organism>
<dbReference type="GO" id="GO:0036064">
    <property type="term" value="C:ciliary basal body"/>
    <property type="evidence" value="ECO:0007669"/>
    <property type="project" value="TreeGrafter"/>
</dbReference>
<sequence>MRGWRRLVVAGVAVQVGLMLLHRPGEERNKAGELKTFVSKPSQQQQQQQQGNKNENKSAVPRSALARQYAMLTRLGQPPRALSASQVFAYERRKARYHAMAWFRRSRRLLERCERAKALRRSEIADEVANFTEEELDDLSKVRWFVVSDRKDFSGFVREELLELGLCEAPLNESHARLDFYVGEQFESENGPSWARRIYDLVASENASVGAIDGLMAGFGSKESYANLFWYCKELSKEMHDRRVLCPAAWLPAFNVFGDENRRSVGFRTGRITASDVPHFKGLYDLVRGARPPTWWIVKPQKGTFLSQGMHLSQLAKADVNSEASLLDWISANVVEPSCRERYDPHKCDRRLVTFQIYVHKPALFHGRKFDVRLWFAMTSVDPLRVFLLRHGYPKVSSRAYVPRDLDDQCVHIKMLLDPECNVTTRQFKDAFPFGFPRSTASPVFFQGLEFPGLRESAPSSYNPREMSRSSYRTDRRRPRDWPVKEQFWSRRVWPSIEAAVSRVVMLARSKLAAASAQNGPRSSRSSSRKAAAAFRVFSLLSPDVTLDDKGRVYVEEINTNGLMMGTHANLGGSGNLFFDDSYVKSLLQIVGADAYPNASAYQANLDRAIDAFCDKTEEEEEEESLHCSSLERDELARAVHEEAHAGNHWYRVYPPIACFERADLDRCKLASDQTTRAWPNQATFSASDLRAVRETPLDIIVRRFLATTDTELIHGVPQVPGHARWPPREFDATSSI</sequence>